<keyword evidence="4" id="KW-1185">Reference proteome</keyword>
<reference evidence="3 4" key="1">
    <citation type="journal article" date="2016" name="Mol. Biol. Evol.">
        <title>Comparative Genomics of Early-Diverging Mushroom-Forming Fungi Provides Insights into the Origins of Lignocellulose Decay Capabilities.</title>
        <authorList>
            <person name="Nagy L.G."/>
            <person name="Riley R."/>
            <person name="Tritt A."/>
            <person name="Adam C."/>
            <person name="Daum C."/>
            <person name="Floudas D."/>
            <person name="Sun H."/>
            <person name="Yadav J.S."/>
            <person name="Pangilinan J."/>
            <person name="Larsson K.H."/>
            <person name="Matsuura K."/>
            <person name="Barry K."/>
            <person name="Labutti K."/>
            <person name="Kuo R."/>
            <person name="Ohm R.A."/>
            <person name="Bhattacharya S.S."/>
            <person name="Shirouzu T."/>
            <person name="Yoshinaga Y."/>
            <person name="Martin F.M."/>
            <person name="Grigoriev I.V."/>
            <person name="Hibbett D.S."/>
        </authorList>
    </citation>
    <scope>NUCLEOTIDE SEQUENCE [LARGE SCALE GENOMIC DNA]</scope>
    <source>
        <strain evidence="3 4">CBS 109695</strain>
    </source>
</reference>
<feature type="transmembrane region" description="Helical" evidence="2">
    <location>
        <begin position="171"/>
        <end position="189"/>
    </location>
</feature>
<gene>
    <name evidence="3" type="ORF">FIBSPDRAFT_869107</name>
</gene>
<dbReference type="Proteomes" id="UP000076532">
    <property type="component" value="Unassembled WGS sequence"/>
</dbReference>
<accession>A0A166CF84</accession>
<dbReference type="EMBL" id="KV417630">
    <property type="protein sequence ID" value="KZP13598.1"/>
    <property type="molecule type" value="Genomic_DNA"/>
</dbReference>
<protein>
    <submittedName>
        <fullName evidence="3">Uncharacterized protein</fullName>
    </submittedName>
</protein>
<feature type="region of interest" description="Disordered" evidence="1">
    <location>
        <begin position="129"/>
        <end position="151"/>
    </location>
</feature>
<feature type="compositionally biased region" description="Polar residues" evidence="1">
    <location>
        <begin position="337"/>
        <end position="352"/>
    </location>
</feature>
<feature type="compositionally biased region" description="Polar residues" evidence="1">
    <location>
        <begin position="278"/>
        <end position="287"/>
    </location>
</feature>
<sequence length="511" mass="53456">MTRGFTTKHGRVGLAGAHQSKRADAACSTIGFYTGPTSGQTVDAGSPVNISWIASCIGSSAVDIYLFAPGAATPLLHEWANVPNTAGSYMATLQPSWWNSSSSSNLQVSVVQSGTPVFLSPAPAGPIFTANSTNSTSSTQSSSTSDSGAGDVTDVQKLEAALKGMSPGAKAAAVLLPLLFVFGLAAAYYRKIIRTRAQEKTKRFSTAMDKRMSTMSVDWKPMSAAGANAAVRASMVGSNRASVFSFGAIRDTRPSSEFATDGGHAGVGSQGIYGEFNDPSQQMSQLRSGPRPISSAVSQQTRTSRISFATDTRPSVDRRTVTSRAFHSAFVPPVPTRQDSGELSPTQTSGPFTLSQEDITARVSTGDEVDDYMPALNMMRTGGRDSSIDAEDYIIPRVTPEEDTTELPAPPTPSHASASNKPLPAMTPDAMLRAYAARSQIASPPGSPAPAFPSPVASNGGMRVLYSPATSTAPLPPVTVSGSIAREMHHAYAYSEDAGEDYEDAYGGSAH</sequence>
<feature type="region of interest" description="Disordered" evidence="1">
    <location>
        <begin position="269"/>
        <end position="305"/>
    </location>
</feature>
<dbReference type="STRING" id="436010.A0A166CF84"/>
<evidence type="ECO:0000256" key="2">
    <source>
        <dbReference type="SAM" id="Phobius"/>
    </source>
</evidence>
<evidence type="ECO:0000313" key="4">
    <source>
        <dbReference type="Proteomes" id="UP000076532"/>
    </source>
</evidence>
<feature type="region of interest" description="Disordered" evidence="1">
    <location>
        <begin position="400"/>
        <end position="423"/>
    </location>
</feature>
<keyword evidence="2" id="KW-0812">Transmembrane</keyword>
<dbReference type="OrthoDB" id="3363836at2759"/>
<dbReference type="AlphaFoldDB" id="A0A166CF84"/>
<organism evidence="3 4">
    <name type="scientific">Athelia psychrophila</name>
    <dbReference type="NCBI Taxonomy" id="1759441"/>
    <lineage>
        <taxon>Eukaryota</taxon>
        <taxon>Fungi</taxon>
        <taxon>Dikarya</taxon>
        <taxon>Basidiomycota</taxon>
        <taxon>Agaricomycotina</taxon>
        <taxon>Agaricomycetes</taxon>
        <taxon>Agaricomycetidae</taxon>
        <taxon>Atheliales</taxon>
        <taxon>Atheliaceae</taxon>
        <taxon>Athelia</taxon>
    </lineage>
</organism>
<feature type="region of interest" description="Disordered" evidence="1">
    <location>
        <begin position="331"/>
        <end position="352"/>
    </location>
</feature>
<name>A0A166CF84_9AGAM</name>
<evidence type="ECO:0000313" key="3">
    <source>
        <dbReference type="EMBL" id="KZP13598.1"/>
    </source>
</evidence>
<keyword evidence="2" id="KW-1133">Transmembrane helix</keyword>
<feature type="compositionally biased region" description="Polar residues" evidence="1">
    <location>
        <begin position="295"/>
        <end position="305"/>
    </location>
</feature>
<evidence type="ECO:0000256" key="1">
    <source>
        <dbReference type="SAM" id="MobiDB-lite"/>
    </source>
</evidence>
<proteinExistence type="predicted"/>
<keyword evidence="2" id="KW-0472">Membrane</keyword>